<proteinExistence type="predicted"/>
<comment type="caution">
    <text evidence="1">The sequence shown here is derived from an EMBL/GenBank/DDBJ whole genome shotgun (WGS) entry which is preliminary data.</text>
</comment>
<reference evidence="1 2" key="1">
    <citation type="submission" date="2016-07" db="EMBL/GenBank/DDBJ databases">
        <title>Pervasive Adenine N6-methylation of Active Genes in Fungi.</title>
        <authorList>
            <consortium name="DOE Joint Genome Institute"/>
            <person name="Mondo S.J."/>
            <person name="Dannebaum R.O."/>
            <person name="Kuo R.C."/>
            <person name="Labutti K."/>
            <person name="Haridas S."/>
            <person name="Kuo A."/>
            <person name="Salamov A."/>
            <person name="Ahrendt S.R."/>
            <person name="Lipzen A."/>
            <person name="Sullivan W."/>
            <person name="Andreopoulos W.B."/>
            <person name="Clum A."/>
            <person name="Lindquist E."/>
            <person name="Daum C."/>
            <person name="Ramamoorthy G.K."/>
            <person name="Gryganskyi A."/>
            <person name="Culley D."/>
            <person name="Magnuson J.K."/>
            <person name="James T.Y."/>
            <person name="O'Malley M.A."/>
            <person name="Stajich J.E."/>
            <person name="Spatafora J.W."/>
            <person name="Visel A."/>
            <person name="Grigoriev I.V."/>
        </authorList>
    </citation>
    <scope>NUCLEOTIDE SEQUENCE [LARGE SCALE GENOMIC DNA]</scope>
    <source>
        <strain evidence="1 2">JEL800</strain>
    </source>
</reference>
<dbReference type="Proteomes" id="UP000193642">
    <property type="component" value="Unassembled WGS sequence"/>
</dbReference>
<protein>
    <submittedName>
        <fullName evidence="1">Uncharacterized protein</fullName>
    </submittedName>
</protein>
<keyword evidence="2" id="KW-1185">Reference proteome</keyword>
<gene>
    <name evidence="1" type="ORF">BCR33DRAFT_848744</name>
</gene>
<name>A0A1Y2CM08_9FUNG</name>
<dbReference type="AlphaFoldDB" id="A0A1Y2CM08"/>
<organism evidence="1 2">
    <name type="scientific">Rhizoclosmatium globosum</name>
    <dbReference type="NCBI Taxonomy" id="329046"/>
    <lineage>
        <taxon>Eukaryota</taxon>
        <taxon>Fungi</taxon>
        <taxon>Fungi incertae sedis</taxon>
        <taxon>Chytridiomycota</taxon>
        <taxon>Chytridiomycota incertae sedis</taxon>
        <taxon>Chytridiomycetes</taxon>
        <taxon>Chytridiales</taxon>
        <taxon>Chytriomycetaceae</taxon>
        <taxon>Rhizoclosmatium</taxon>
    </lineage>
</organism>
<evidence type="ECO:0000313" key="1">
    <source>
        <dbReference type="EMBL" id="ORY47395.1"/>
    </source>
</evidence>
<evidence type="ECO:0000313" key="2">
    <source>
        <dbReference type="Proteomes" id="UP000193642"/>
    </source>
</evidence>
<sequence>MSLSAPVRIVATYLHKNEADLRKNLVSKSFDGLGPFANALIADGTLLETGRRRIYSRTSLEAQFTACDTNATCTALMIQPRLVQPFCQMAHPATWWKHSQHFASVDTKSETSSPSSMPHPASVDTMSETIQQPAASTDTITYKDSEGSDTDRIQLNEPFSSGASKMTHQIGINTQKADLKLKKHQLEVTKEKAKFFFQLVGSGVDEKSSSEKADA</sequence>
<dbReference type="EMBL" id="MCGO01000014">
    <property type="protein sequence ID" value="ORY47395.1"/>
    <property type="molecule type" value="Genomic_DNA"/>
</dbReference>
<dbReference type="OrthoDB" id="10484886at2759"/>
<accession>A0A1Y2CM08</accession>